<feature type="transmembrane region" description="Helical" evidence="6">
    <location>
        <begin position="95"/>
        <end position="117"/>
    </location>
</feature>
<dbReference type="PANTHER" id="PTHR30250">
    <property type="entry name" value="PST FAMILY PREDICTED COLANIC ACID TRANSPORTER"/>
    <property type="match status" value="1"/>
</dbReference>
<protein>
    <submittedName>
        <fullName evidence="7">Oligosaccharide flippase family protein</fullName>
    </submittedName>
</protein>
<accession>A0ABD8ABB3</accession>
<keyword evidence="5 6" id="KW-0472">Membrane</keyword>
<reference evidence="7 8" key="1">
    <citation type="submission" date="2023-10" db="EMBL/GenBank/DDBJ databases">
        <title>The complete genome sequence of Methanoculleus palmolei DSM 4273.</title>
        <authorList>
            <person name="Lai S.-J."/>
            <person name="You Y.-T."/>
            <person name="Chen S.-C."/>
        </authorList>
    </citation>
    <scope>NUCLEOTIDE SEQUENCE [LARGE SCALE GENOMIC DNA]</scope>
    <source>
        <strain evidence="7 8">DSM 4273</strain>
    </source>
</reference>
<evidence type="ECO:0000313" key="8">
    <source>
        <dbReference type="Proteomes" id="UP001626603"/>
    </source>
</evidence>
<dbReference type="Proteomes" id="UP001626603">
    <property type="component" value="Chromosome"/>
</dbReference>
<evidence type="ECO:0000256" key="1">
    <source>
        <dbReference type="ARBA" id="ARBA00004651"/>
    </source>
</evidence>
<organism evidence="7 8">
    <name type="scientific">Methanoculleus palmolei</name>
    <dbReference type="NCBI Taxonomy" id="72612"/>
    <lineage>
        <taxon>Archaea</taxon>
        <taxon>Methanobacteriati</taxon>
        <taxon>Methanobacteriota</taxon>
        <taxon>Stenosarchaea group</taxon>
        <taxon>Methanomicrobia</taxon>
        <taxon>Methanomicrobiales</taxon>
        <taxon>Methanomicrobiaceae</taxon>
        <taxon>Methanoculleus</taxon>
    </lineage>
</organism>
<evidence type="ECO:0000313" key="7">
    <source>
        <dbReference type="EMBL" id="WOX55931.1"/>
    </source>
</evidence>
<evidence type="ECO:0000256" key="4">
    <source>
        <dbReference type="ARBA" id="ARBA00022989"/>
    </source>
</evidence>
<dbReference type="PANTHER" id="PTHR30250:SF11">
    <property type="entry name" value="O-ANTIGEN TRANSPORTER-RELATED"/>
    <property type="match status" value="1"/>
</dbReference>
<feature type="transmembrane region" description="Helical" evidence="6">
    <location>
        <begin position="224"/>
        <end position="245"/>
    </location>
</feature>
<evidence type="ECO:0000256" key="3">
    <source>
        <dbReference type="ARBA" id="ARBA00022692"/>
    </source>
</evidence>
<evidence type="ECO:0000256" key="5">
    <source>
        <dbReference type="ARBA" id="ARBA00023136"/>
    </source>
</evidence>
<dbReference type="EMBL" id="CP137641">
    <property type="protein sequence ID" value="WOX55931.1"/>
    <property type="molecule type" value="Genomic_DNA"/>
</dbReference>
<evidence type="ECO:0000256" key="2">
    <source>
        <dbReference type="ARBA" id="ARBA00022475"/>
    </source>
</evidence>
<dbReference type="Pfam" id="PF01943">
    <property type="entry name" value="Polysacc_synt"/>
    <property type="match status" value="1"/>
</dbReference>
<feature type="transmembrane region" description="Helical" evidence="6">
    <location>
        <begin position="384"/>
        <end position="407"/>
    </location>
</feature>
<feature type="transmembrane region" description="Helical" evidence="6">
    <location>
        <begin position="257"/>
        <end position="279"/>
    </location>
</feature>
<comment type="subcellular location">
    <subcellularLocation>
        <location evidence="1">Cell membrane</location>
        <topology evidence="1">Multi-pass membrane protein</topology>
    </subcellularLocation>
</comment>
<dbReference type="InterPro" id="IPR002797">
    <property type="entry name" value="Polysacc_synth"/>
</dbReference>
<keyword evidence="2" id="KW-1003">Cell membrane</keyword>
<feature type="transmembrane region" description="Helical" evidence="6">
    <location>
        <begin position="170"/>
        <end position="203"/>
    </location>
</feature>
<proteinExistence type="predicted"/>
<feature type="transmembrane region" description="Helical" evidence="6">
    <location>
        <begin position="129"/>
        <end position="150"/>
    </location>
</feature>
<feature type="transmembrane region" description="Helical" evidence="6">
    <location>
        <begin position="333"/>
        <end position="350"/>
    </location>
</feature>
<name>A0ABD8ABB3_9EURY</name>
<feature type="transmembrane region" description="Helical" evidence="6">
    <location>
        <begin position="357"/>
        <end position="378"/>
    </location>
</feature>
<dbReference type="InterPro" id="IPR050833">
    <property type="entry name" value="Poly_Biosynth_Transport"/>
</dbReference>
<dbReference type="GO" id="GO:0005886">
    <property type="term" value="C:plasma membrane"/>
    <property type="evidence" value="ECO:0007669"/>
    <property type="project" value="UniProtKB-SubCell"/>
</dbReference>
<keyword evidence="4 6" id="KW-1133">Transmembrane helix</keyword>
<sequence>MMHAFPKNPVELKTYLIDPLYRSSFFIIITSISSAGFGFIFWMLAARFYPQEDVGVATALISSMGMLILLSKLGFDQSIIRFFPTRDKSKVLGTAIIVTTIVGFVLGVLFIVTVDIWSPELHQVRDYALLYITFLIANSVTAFIGAAFVALRKSEFYFLQSLLFGSRLLILIPLAFLGALGIFCSLGLSFIIALVVSVFLLYRSGIRLSGLDRDFLLDSFRFSAGNYFSGLLTAAPSTILPILVLNILGAEKAAQYFIAYAIVMFLFLIPTSFTTSLFVEGSHGEALKRNVLKSLAGIFVLLIPAVAGLFVFGEYILGLIGPDYVEGLELVKVLAISSFFFSFSEVFIVIKKVQYGLKSLIVISALTFILLLGSSYILMLQCGILGVGYAWVLTYALIGIFVVLSMARRYIL</sequence>
<gene>
    <name evidence="7" type="ORF">R6Y95_01010</name>
</gene>
<feature type="transmembrane region" description="Helical" evidence="6">
    <location>
        <begin position="20"/>
        <end position="42"/>
    </location>
</feature>
<feature type="transmembrane region" description="Helical" evidence="6">
    <location>
        <begin position="291"/>
        <end position="313"/>
    </location>
</feature>
<evidence type="ECO:0000256" key="6">
    <source>
        <dbReference type="SAM" id="Phobius"/>
    </source>
</evidence>
<feature type="transmembrane region" description="Helical" evidence="6">
    <location>
        <begin position="54"/>
        <end position="75"/>
    </location>
</feature>
<keyword evidence="3 6" id="KW-0812">Transmembrane</keyword>
<dbReference type="AlphaFoldDB" id="A0ABD8ABB3"/>
<keyword evidence="8" id="KW-1185">Reference proteome</keyword>